<dbReference type="OrthoDB" id="269227at2759"/>
<feature type="domain" description="Glucose-methanol-choline oxidoreductase N-terminal" evidence="6">
    <location>
        <begin position="230"/>
        <end position="304"/>
    </location>
</feature>
<dbReference type="Pfam" id="PF05199">
    <property type="entry name" value="GMC_oxred_C"/>
    <property type="match status" value="1"/>
</dbReference>
<comment type="similarity">
    <text evidence="2">Belongs to the GMC oxidoreductase family.</text>
</comment>
<dbReference type="InterPro" id="IPR000172">
    <property type="entry name" value="GMC_OxRdtase_N"/>
</dbReference>
<evidence type="ECO:0000259" key="7">
    <source>
        <dbReference type="Pfam" id="PF05199"/>
    </source>
</evidence>
<dbReference type="GO" id="GO:0050660">
    <property type="term" value="F:flavin adenine dinucleotide binding"/>
    <property type="evidence" value="ECO:0007669"/>
    <property type="project" value="InterPro"/>
</dbReference>
<keyword evidence="4" id="KW-0274">FAD</keyword>
<evidence type="ECO:0000313" key="8">
    <source>
        <dbReference type="EMBL" id="KAF1813139.1"/>
    </source>
</evidence>
<dbReference type="AlphaFoldDB" id="A0A6G1G5M7"/>
<comment type="cofactor">
    <cofactor evidence="1">
        <name>FAD</name>
        <dbReference type="ChEBI" id="CHEBI:57692"/>
    </cofactor>
</comment>
<dbReference type="InterPro" id="IPR007867">
    <property type="entry name" value="GMC_OxRtase_C"/>
</dbReference>
<dbReference type="Gene3D" id="3.50.50.60">
    <property type="entry name" value="FAD/NAD(P)-binding domain"/>
    <property type="match status" value="2"/>
</dbReference>
<evidence type="ECO:0000256" key="2">
    <source>
        <dbReference type="ARBA" id="ARBA00010790"/>
    </source>
</evidence>
<sequence>MAPQRNVLITESGTLTDLLLRSNRDEQEVYDVIVVGSGMGGGVVASALADEKKKVLVLEAGSLLFPTHVGNLPRRLMIGKFQKHIWSLWEYFSVKNYNTPPGSMYNGGQGFNLGGRSIFWGSSIPPLAAWELEVWPKDIQKFLLEGNGYDLARGVFNADVPELKDFHVQATEVLSDLLREDWEILPAPVAVEYTGATEWSVPAGIFSSVDLLLEDSLAEGMNEGQVTRQGITVNVNHAVWDVTFEDGNNKRVNGVRCWDLLDKKERHYKAKSVILCAGTVESAKIALNSKIPNDMIGNGIVDHAIYYRHFVIPPETLKMLGLTPDVPRVAPPRVEPQSTKILIRHRAATLDSHAFDIILELGAQFNQGRFVDKDHIEDDMDIRNGYLLCEIVFQFYAPLMQQNSVTLAPNGDYGTPVNIYMERAPVPPALLAEARNVAKGILERFNAQSILGEDALMEADGLPNLKEADVGGVAHEIGTLSMPVNGQKAVVDENLKFEGIENLYACDNSVFPCSPAGNPSLTLVALARRCAETVAKQV</sequence>
<reference evidence="10" key="3">
    <citation type="submission" date="2025-04" db="UniProtKB">
        <authorList>
            <consortium name="RefSeq"/>
        </authorList>
    </citation>
    <scope>IDENTIFICATION</scope>
    <source>
        <strain evidence="10">CBS 781.70</strain>
    </source>
</reference>
<evidence type="ECO:0000256" key="5">
    <source>
        <dbReference type="ARBA" id="ARBA00023002"/>
    </source>
</evidence>
<dbReference type="GeneID" id="54422379"/>
<evidence type="ECO:0000313" key="9">
    <source>
        <dbReference type="Proteomes" id="UP000504638"/>
    </source>
</evidence>
<keyword evidence="5" id="KW-0560">Oxidoreductase</keyword>
<dbReference type="PANTHER" id="PTHR42784">
    <property type="entry name" value="PYRANOSE 2-OXIDASE"/>
    <property type="match status" value="1"/>
</dbReference>
<gene>
    <name evidence="8 10" type="ORF">P152DRAFT_481278</name>
</gene>
<protein>
    <submittedName>
        <fullName evidence="8 10">FAD/NAD(P)-binding domain-containing protein</fullName>
    </submittedName>
</protein>
<evidence type="ECO:0000259" key="6">
    <source>
        <dbReference type="Pfam" id="PF00732"/>
    </source>
</evidence>
<reference evidence="10" key="2">
    <citation type="submission" date="2020-04" db="EMBL/GenBank/DDBJ databases">
        <authorList>
            <consortium name="NCBI Genome Project"/>
        </authorList>
    </citation>
    <scope>NUCLEOTIDE SEQUENCE</scope>
    <source>
        <strain evidence="10">CBS 781.70</strain>
    </source>
</reference>
<dbReference type="RefSeq" id="XP_033534770.1">
    <property type="nucleotide sequence ID" value="XM_033681809.1"/>
</dbReference>
<dbReference type="Pfam" id="PF00732">
    <property type="entry name" value="GMC_oxred_N"/>
    <property type="match status" value="1"/>
</dbReference>
<organism evidence="8">
    <name type="scientific">Eremomyces bilateralis CBS 781.70</name>
    <dbReference type="NCBI Taxonomy" id="1392243"/>
    <lineage>
        <taxon>Eukaryota</taxon>
        <taxon>Fungi</taxon>
        <taxon>Dikarya</taxon>
        <taxon>Ascomycota</taxon>
        <taxon>Pezizomycotina</taxon>
        <taxon>Dothideomycetes</taxon>
        <taxon>Dothideomycetes incertae sedis</taxon>
        <taxon>Eremomycetales</taxon>
        <taxon>Eremomycetaceae</taxon>
        <taxon>Eremomyces</taxon>
    </lineage>
</organism>
<keyword evidence="9" id="KW-1185">Reference proteome</keyword>
<dbReference type="InterPro" id="IPR051473">
    <property type="entry name" value="P2Ox-like"/>
</dbReference>
<dbReference type="PANTHER" id="PTHR42784:SF1">
    <property type="entry name" value="PYRANOSE 2-OXIDASE"/>
    <property type="match status" value="1"/>
</dbReference>
<proteinExistence type="inferred from homology"/>
<dbReference type="InterPro" id="IPR036188">
    <property type="entry name" value="FAD/NAD-bd_sf"/>
</dbReference>
<evidence type="ECO:0000256" key="4">
    <source>
        <dbReference type="ARBA" id="ARBA00022827"/>
    </source>
</evidence>
<reference evidence="8 10" key="1">
    <citation type="submission" date="2020-01" db="EMBL/GenBank/DDBJ databases">
        <authorList>
            <consortium name="DOE Joint Genome Institute"/>
            <person name="Haridas S."/>
            <person name="Albert R."/>
            <person name="Binder M."/>
            <person name="Bloem J."/>
            <person name="Labutti K."/>
            <person name="Salamov A."/>
            <person name="Andreopoulos B."/>
            <person name="Baker S.E."/>
            <person name="Barry K."/>
            <person name="Bills G."/>
            <person name="Bluhm B.H."/>
            <person name="Cannon C."/>
            <person name="Castanera R."/>
            <person name="Culley D.E."/>
            <person name="Daum C."/>
            <person name="Ezra D."/>
            <person name="Gonzalez J.B."/>
            <person name="Henrissat B."/>
            <person name="Kuo A."/>
            <person name="Liang C."/>
            <person name="Lipzen A."/>
            <person name="Lutzoni F."/>
            <person name="Magnuson J."/>
            <person name="Mondo S."/>
            <person name="Nolan M."/>
            <person name="Ohm R."/>
            <person name="Pangilinan J."/>
            <person name="Park H.-J."/>
            <person name="Ramirez L."/>
            <person name="Alfaro M."/>
            <person name="Sun H."/>
            <person name="Tritt A."/>
            <person name="Yoshinaga Y."/>
            <person name="Zwiers L.-H."/>
            <person name="Turgeon B.G."/>
            <person name="Goodwin S.B."/>
            <person name="Spatafora J.W."/>
            <person name="Crous P.W."/>
            <person name="Grigoriev I.V."/>
        </authorList>
    </citation>
    <scope>NUCLEOTIDE SEQUENCE</scope>
    <source>
        <strain evidence="8 10">CBS 781.70</strain>
    </source>
</reference>
<name>A0A6G1G5M7_9PEZI</name>
<keyword evidence="3" id="KW-0285">Flavoprotein</keyword>
<dbReference type="GO" id="GO:0016614">
    <property type="term" value="F:oxidoreductase activity, acting on CH-OH group of donors"/>
    <property type="evidence" value="ECO:0007669"/>
    <property type="project" value="InterPro"/>
</dbReference>
<evidence type="ECO:0000256" key="1">
    <source>
        <dbReference type="ARBA" id="ARBA00001974"/>
    </source>
</evidence>
<accession>A0A6G1G5M7</accession>
<dbReference type="EMBL" id="ML975155">
    <property type="protein sequence ID" value="KAF1813139.1"/>
    <property type="molecule type" value="Genomic_DNA"/>
</dbReference>
<evidence type="ECO:0000313" key="10">
    <source>
        <dbReference type="RefSeq" id="XP_033534770.1"/>
    </source>
</evidence>
<feature type="domain" description="Glucose-methanol-choline oxidoreductase C-terminal" evidence="7">
    <location>
        <begin position="462"/>
        <end position="527"/>
    </location>
</feature>
<dbReference type="Proteomes" id="UP000504638">
    <property type="component" value="Unplaced"/>
</dbReference>
<evidence type="ECO:0000256" key="3">
    <source>
        <dbReference type="ARBA" id="ARBA00022630"/>
    </source>
</evidence>
<dbReference type="SUPFAM" id="SSF51905">
    <property type="entry name" value="FAD/NAD(P)-binding domain"/>
    <property type="match status" value="1"/>
</dbReference>